<gene>
    <name evidence="1" type="ORF">VNO77_08260</name>
</gene>
<protein>
    <submittedName>
        <fullName evidence="1">Uncharacterized protein</fullName>
    </submittedName>
</protein>
<dbReference type="AlphaFoldDB" id="A0AAN9MF14"/>
<accession>A0AAN9MF14</accession>
<evidence type="ECO:0000313" key="2">
    <source>
        <dbReference type="Proteomes" id="UP001367508"/>
    </source>
</evidence>
<dbReference type="Proteomes" id="UP001367508">
    <property type="component" value="Unassembled WGS sequence"/>
</dbReference>
<keyword evidence="2" id="KW-1185">Reference proteome</keyword>
<proteinExistence type="predicted"/>
<evidence type="ECO:0000313" key="1">
    <source>
        <dbReference type="EMBL" id="KAK7350123.1"/>
    </source>
</evidence>
<organism evidence="1 2">
    <name type="scientific">Canavalia gladiata</name>
    <name type="common">Sword bean</name>
    <name type="synonym">Dolichos gladiatus</name>
    <dbReference type="NCBI Taxonomy" id="3824"/>
    <lineage>
        <taxon>Eukaryota</taxon>
        <taxon>Viridiplantae</taxon>
        <taxon>Streptophyta</taxon>
        <taxon>Embryophyta</taxon>
        <taxon>Tracheophyta</taxon>
        <taxon>Spermatophyta</taxon>
        <taxon>Magnoliopsida</taxon>
        <taxon>eudicotyledons</taxon>
        <taxon>Gunneridae</taxon>
        <taxon>Pentapetalae</taxon>
        <taxon>rosids</taxon>
        <taxon>fabids</taxon>
        <taxon>Fabales</taxon>
        <taxon>Fabaceae</taxon>
        <taxon>Papilionoideae</taxon>
        <taxon>50 kb inversion clade</taxon>
        <taxon>NPAAA clade</taxon>
        <taxon>indigoferoid/millettioid clade</taxon>
        <taxon>Phaseoleae</taxon>
        <taxon>Canavalia</taxon>
    </lineage>
</organism>
<dbReference type="EMBL" id="JAYMYQ010000002">
    <property type="protein sequence ID" value="KAK7350123.1"/>
    <property type="molecule type" value="Genomic_DNA"/>
</dbReference>
<comment type="caution">
    <text evidence="1">The sequence shown here is derived from an EMBL/GenBank/DDBJ whole genome shotgun (WGS) entry which is preliminary data.</text>
</comment>
<name>A0AAN9MF14_CANGL</name>
<reference evidence="1 2" key="1">
    <citation type="submission" date="2024-01" db="EMBL/GenBank/DDBJ databases">
        <title>The genomes of 5 underutilized Papilionoideae crops provide insights into root nodulation and disease resistanc.</title>
        <authorList>
            <person name="Jiang F."/>
        </authorList>
    </citation>
    <scope>NUCLEOTIDE SEQUENCE [LARGE SCALE GENOMIC DNA]</scope>
    <source>
        <strain evidence="1">LVBAO_FW01</strain>
        <tissue evidence="1">Leaves</tissue>
    </source>
</reference>
<sequence>MHSKQSNEYDEVRLSFGHLVSSLTHHDRVYRKSRMNTIEFIRILEKCKVSALTEIHVGSDPQLSLSGCLSLPLQPLRNLLVPIGCLDNGWSGKREERYMKILAPPGSRVFFRNKNVDVYFDFLSLLEFRSSNMDECLFRESSDPYWYPSQHSFSAKIPSEGEFGYPYEGSV</sequence>